<reference evidence="4 5" key="1">
    <citation type="submission" date="2025-04" db="UniProtKB">
        <authorList>
            <consortium name="RefSeq"/>
        </authorList>
    </citation>
    <scope>IDENTIFICATION</scope>
</reference>
<evidence type="ECO:0000313" key="3">
    <source>
        <dbReference type="Proteomes" id="UP000079169"/>
    </source>
</evidence>
<name>A0A3Q0J0J9_DIACI</name>
<dbReference type="RefSeq" id="XP_026680472.1">
    <property type="nucleotide sequence ID" value="XM_026824671.1"/>
</dbReference>
<dbReference type="CDD" id="cd00555">
    <property type="entry name" value="Maf"/>
    <property type="match status" value="1"/>
</dbReference>
<dbReference type="Pfam" id="PF02545">
    <property type="entry name" value="Maf"/>
    <property type="match status" value="1"/>
</dbReference>
<dbReference type="PANTHER" id="PTHR43213">
    <property type="entry name" value="BIFUNCTIONAL DTTP/UTP PYROPHOSPHATASE/METHYLTRANSFERASE PROTEIN-RELATED"/>
    <property type="match status" value="1"/>
</dbReference>
<organism evidence="3 5">
    <name type="scientific">Diaphorina citri</name>
    <name type="common">Asian citrus psyllid</name>
    <dbReference type="NCBI Taxonomy" id="121845"/>
    <lineage>
        <taxon>Eukaryota</taxon>
        <taxon>Metazoa</taxon>
        <taxon>Ecdysozoa</taxon>
        <taxon>Arthropoda</taxon>
        <taxon>Hexapoda</taxon>
        <taxon>Insecta</taxon>
        <taxon>Pterygota</taxon>
        <taxon>Neoptera</taxon>
        <taxon>Paraneoptera</taxon>
        <taxon>Hemiptera</taxon>
        <taxon>Sternorrhyncha</taxon>
        <taxon>Psylloidea</taxon>
        <taxon>Psyllidae</taxon>
        <taxon>Diaphorininae</taxon>
        <taxon>Diaphorina</taxon>
    </lineage>
</organism>
<evidence type="ECO:0000313" key="4">
    <source>
        <dbReference type="RefSeq" id="XP_026680472.1"/>
    </source>
</evidence>
<dbReference type="SMR" id="A0A3Q0J0J9"/>
<dbReference type="GeneID" id="113468045"/>
<protein>
    <submittedName>
        <fullName evidence="4 5">Uncharacterized protein LOC113468045</fullName>
    </submittedName>
</protein>
<evidence type="ECO:0000313" key="5">
    <source>
        <dbReference type="RefSeq" id="XP_026680478.1"/>
    </source>
</evidence>
<dbReference type="Gene3D" id="3.90.950.10">
    <property type="match status" value="1"/>
</dbReference>
<dbReference type="PIRSF" id="PIRSF006305">
    <property type="entry name" value="Maf"/>
    <property type="match status" value="1"/>
</dbReference>
<dbReference type="PaxDb" id="121845-A0A3Q0J0J9"/>
<dbReference type="STRING" id="121845.A0A3Q0J0J9"/>
<sequence length="162" mass="18065">MLEPYMGQLNNLKIVLASSSPRRSQILKSIGLKFEVIPSNFDESSIPVSKFKSNYGEYVSELAYKKALEVSQHLKEDNVEPDLIIGADTVVSINDMMLGKPEDEEEAKEFLSKLSGNTHSVFTGVAILTKDKDSRFYNQTQVTFANLTPAVISAYVKTREPL</sequence>
<dbReference type="RefSeq" id="XP_026680478.1">
    <property type="nucleotide sequence ID" value="XM_026824677.1"/>
</dbReference>
<dbReference type="GO" id="GO:0047429">
    <property type="term" value="F:nucleoside triphosphate diphosphatase activity"/>
    <property type="evidence" value="ECO:0007669"/>
    <property type="project" value="InterPro"/>
</dbReference>
<keyword evidence="3" id="KW-1185">Reference proteome</keyword>
<gene>
    <name evidence="4 5" type="primary">LOC113468045</name>
</gene>
<dbReference type="NCBIfam" id="TIGR00172">
    <property type="entry name" value="maf"/>
    <property type="match status" value="1"/>
</dbReference>
<keyword evidence="2" id="KW-0378">Hydrolase</keyword>
<dbReference type="AlphaFoldDB" id="A0A3Q0J0J9"/>
<dbReference type="InterPro" id="IPR003697">
    <property type="entry name" value="Maf-like"/>
</dbReference>
<evidence type="ECO:0000256" key="2">
    <source>
        <dbReference type="ARBA" id="ARBA00022801"/>
    </source>
</evidence>
<dbReference type="InterPro" id="IPR029001">
    <property type="entry name" value="ITPase-like_fam"/>
</dbReference>
<proteinExistence type="predicted"/>
<dbReference type="PANTHER" id="PTHR43213:SF5">
    <property type="entry name" value="BIFUNCTIONAL DTTP_UTP PYROPHOSPHATASE_METHYLTRANSFERASE PROTEIN-RELATED"/>
    <property type="match status" value="1"/>
</dbReference>
<dbReference type="Proteomes" id="UP000079169">
    <property type="component" value="Unplaced"/>
</dbReference>
<evidence type="ECO:0000256" key="1">
    <source>
        <dbReference type="ARBA" id="ARBA00001968"/>
    </source>
</evidence>
<comment type="cofactor">
    <cofactor evidence="1">
        <name>a divalent metal cation</name>
        <dbReference type="ChEBI" id="CHEBI:60240"/>
    </cofactor>
</comment>
<accession>A0A3Q0J0J9</accession>
<dbReference type="SUPFAM" id="SSF52972">
    <property type="entry name" value="ITPase-like"/>
    <property type="match status" value="1"/>
</dbReference>
<dbReference type="KEGG" id="dci:113468045"/>